<keyword evidence="4 8" id="KW-0812">Transmembrane</keyword>
<dbReference type="GO" id="GO:0005886">
    <property type="term" value="C:plasma membrane"/>
    <property type="evidence" value="ECO:0007669"/>
    <property type="project" value="UniProtKB-ARBA"/>
</dbReference>
<organism evidence="9 10">
    <name type="scientific">Imshaugia aleurites</name>
    <dbReference type="NCBI Taxonomy" id="172621"/>
    <lineage>
        <taxon>Eukaryota</taxon>
        <taxon>Fungi</taxon>
        <taxon>Dikarya</taxon>
        <taxon>Ascomycota</taxon>
        <taxon>Pezizomycotina</taxon>
        <taxon>Lecanoromycetes</taxon>
        <taxon>OSLEUM clade</taxon>
        <taxon>Lecanoromycetidae</taxon>
        <taxon>Lecanorales</taxon>
        <taxon>Lecanorineae</taxon>
        <taxon>Parmeliaceae</taxon>
        <taxon>Imshaugia</taxon>
    </lineage>
</organism>
<feature type="transmembrane region" description="Helical" evidence="8">
    <location>
        <begin position="144"/>
        <end position="162"/>
    </location>
</feature>
<gene>
    <name evidence="9" type="ORF">IMSHALPRED_009010</name>
</gene>
<keyword evidence="6 8" id="KW-0472">Membrane</keyword>
<dbReference type="InterPro" id="IPR000109">
    <property type="entry name" value="POT_fam"/>
</dbReference>
<comment type="similarity">
    <text evidence="2">Belongs to the major facilitator superfamily. Proton-dependent oligopeptide transporter (POT/PTR) (TC 2.A.17) family.</text>
</comment>
<feature type="transmembrane region" description="Helical" evidence="8">
    <location>
        <begin position="455"/>
        <end position="475"/>
    </location>
</feature>
<feature type="transmembrane region" description="Helical" evidence="8">
    <location>
        <begin position="203"/>
        <end position="220"/>
    </location>
</feature>
<dbReference type="GO" id="GO:0071916">
    <property type="term" value="F:dipeptide transmembrane transporter activity"/>
    <property type="evidence" value="ECO:0007669"/>
    <property type="project" value="UniProtKB-ARBA"/>
</dbReference>
<evidence type="ECO:0000313" key="10">
    <source>
        <dbReference type="Proteomes" id="UP000664534"/>
    </source>
</evidence>
<protein>
    <submittedName>
        <fullName evidence="9">Uncharacterized protein</fullName>
    </submittedName>
</protein>
<evidence type="ECO:0000256" key="2">
    <source>
        <dbReference type="ARBA" id="ARBA00005982"/>
    </source>
</evidence>
<proteinExistence type="inferred from homology"/>
<evidence type="ECO:0000256" key="3">
    <source>
        <dbReference type="ARBA" id="ARBA00022448"/>
    </source>
</evidence>
<keyword evidence="3" id="KW-0813">Transport</keyword>
<feature type="transmembrane region" description="Helical" evidence="8">
    <location>
        <begin position="285"/>
        <end position="307"/>
    </location>
</feature>
<dbReference type="Proteomes" id="UP000664534">
    <property type="component" value="Unassembled WGS sequence"/>
</dbReference>
<dbReference type="FunFam" id="1.20.1250.20:FF:000085">
    <property type="entry name" value="MFS peptide transporter Ptr2"/>
    <property type="match status" value="1"/>
</dbReference>
<dbReference type="EMBL" id="CAJPDT010000067">
    <property type="protein sequence ID" value="CAF9932864.1"/>
    <property type="molecule type" value="Genomic_DNA"/>
</dbReference>
<evidence type="ECO:0000313" key="9">
    <source>
        <dbReference type="EMBL" id="CAF9932864.1"/>
    </source>
</evidence>
<evidence type="ECO:0000256" key="4">
    <source>
        <dbReference type="ARBA" id="ARBA00022692"/>
    </source>
</evidence>
<dbReference type="PANTHER" id="PTHR11654">
    <property type="entry name" value="OLIGOPEPTIDE TRANSPORTER-RELATED"/>
    <property type="match status" value="1"/>
</dbReference>
<feature type="transmembrane region" description="Helical" evidence="8">
    <location>
        <begin position="564"/>
        <end position="587"/>
    </location>
</feature>
<reference evidence="9" key="1">
    <citation type="submission" date="2021-03" db="EMBL/GenBank/DDBJ databases">
        <authorList>
            <person name="Tagirdzhanova G."/>
        </authorList>
    </citation>
    <scope>NUCLEOTIDE SEQUENCE</scope>
</reference>
<feature type="transmembrane region" description="Helical" evidence="8">
    <location>
        <begin position="534"/>
        <end position="552"/>
    </location>
</feature>
<feature type="transmembrane region" description="Helical" evidence="8">
    <location>
        <begin position="377"/>
        <end position="393"/>
    </location>
</feature>
<feature type="transmembrane region" description="Helical" evidence="8">
    <location>
        <begin position="174"/>
        <end position="197"/>
    </location>
</feature>
<dbReference type="OrthoDB" id="8904098at2759"/>
<dbReference type="InterPro" id="IPR036259">
    <property type="entry name" value="MFS_trans_sf"/>
</dbReference>
<dbReference type="SUPFAM" id="SSF103473">
    <property type="entry name" value="MFS general substrate transporter"/>
    <property type="match status" value="1"/>
</dbReference>
<feature type="transmembrane region" description="Helical" evidence="8">
    <location>
        <begin position="501"/>
        <end position="522"/>
    </location>
</feature>
<evidence type="ECO:0000256" key="7">
    <source>
        <dbReference type="SAM" id="MobiDB-lite"/>
    </source>
</evidence>
<dbReference type="Gene3D" id="1.20.1250.20">
    <property type="entry name" value="MFS general substrate transporter like domains"/>
    <property type="match status" value="1"/>
</dbReference>
<comment type="caution">
    <text evidence="9">The sequence shown here is derived from an EMBL/GenBank/DDBJ whole genome shotgun (WGS) entry which is preliminary data.</text>
</comment>
<evidence type="ECO:0000256" key="1">
    <source>
        <dbReference type="ARBA" id="ARBA00004141"/>
    </source>
</evidence>
<evidence type="ECO:0000256" key="5">
    <source>
        <dbReference type="ARBA" id="ARBA00022989"/>
    </source>
</evidence>
<feature type="compositionally biased region" description="Basic and acidic residues" evidence="7">
    <location>
        <begin position="624"/>
        <end position="636"/>
    </location>
</feature>
<feature type="transmembrane region" description="Helical" evidence="8">
    <location>
        <begin position="423"/>
        <end position="443"/>
    </location>
</feature>
<keyword evidence="10" id="KW-1185">Reference proteome</keyword>
<sequence>MANVDIFADIVATRPAKDVLEPHGSNPFALNDGAADQPERHLSVYEEKVLEASRPSVADYQKYPRPTDEERGSLRRVADSIPAVAYWLCAVEFAERASYYGVQTVFSNFMEFPLPQGGNGAGAPPRGTQETAGALNRGEQFSNAFVLLFYFLSYSVPIYGAYVADVQLGRYKTIMIGVLVCGVAHVILIGGAAPHVLQAGNGMAPFLIGFFLLAFGAGVFKPNIAPTVLDQYEHQQEYTKVLKSGEKVIMDPESTVQRTMLIFYGLINVGAFFALATTYCEKDVGYWLAYLMPAILYFLLPTLLIILNKRIVKKAPDGSVLTNVLKITGMAIKQNNFKLWGKRYFDAAKPSILAAKGITTFNGKPISWTDQMVDDTVRTYAACTIFLYFPIWYNNDGGIGNILTNQGAAMTTNGAPNDLLSNFNPLTIIVTIPILSYGVYPLLRKYKIKFGRISRITFGFILATISGVIGAIVQWRVYETSPCGYYASSCSIGSGVSPLNIWWQIPTVSLGAISECFANVTAYEIAYARSPKGMKAVVMALFLFNTALATALGEVLTPVTVDPYLIWVWAGLAIALAVQTVIFYWTYRGMDNDEFMTYEDDQELLEEHRRASVINEPADPSESESMKEGSDKGKAG</sequence>
<comment type="subcellular location">
    <subcellularLocation>
        <location evidence="1">Membrane</location>
        <topology evidence="1">Multi-pass membrane protein</topology>
    </subcellularLocation>
</comment>
<dbReference type="Pfam" id="PF00854">
    <property type="entry name" value="PTR2"/>
    <property type="match status" value="1"/>
</dbReference>
<feature type="transmembrane region" description="Helical" evidence="8">
    <location>
        <begin position="261"/>
        <end position="279"/>
    </location>
</feature>
<feature type="region of interest" description="Disordered" evidence="7">
    <location>
        <begin position="609"/>
        <end position="636"/>
    </location>
</feature>
<keyword evidence="5 8" id="KW-1133">Transmembrane helix</keyword>
<evidence type="ECO:0000256" key="6">
    <source>
        <dbReference type="ARBA" id="ARBA00023136"/>
    </source>
</evidence>
<name>A0A8H3G150_9LECA</name>
<evidence type="ECO:0000256" key="8">
    <source>
        <dbReference type="SAM" id="Phobius"/>
    </source>
</evidence>
<dbReference type="AlphaFoldDB" id="A0A8H3G150"/>
<accession>A0A8H3G150</accession>